<feature type="compositionally biased region" description="Low complexity" evidence="1">
    <location>
        <begin position="89"/>
        <end position="101"/>
    </location>
</feature>
<accession>A0ABQ4BJ71</accession>
<name>A0ABQ4BJ71_9ACTN</name>
<keyword evidence="3" id="KW-1185">Reference proteome</keyword>
<evidence type="ECO:0000313" key="3">
    <source>
        <dbReference type="Proteomes" id="UP000624709"/>
    </source>
</evidence>
<gene>
    <name evidence="2" type="ORF">Apa02nite_068380</name>
</gene>
<organism evidence="2 3">
    <name type="scientific">Actinoplanes palleronii</name>
    <dbReference type="NCBI Taxonomy" id="113570"/>
    <lineage>
        <taxon>Bacteria</taxon>
        <taxon>Bacillati</taxon>
        <taxon>Actinomycetota</taxon>
        <taxon>Actinomycetes</taxon>
        <taxon>Micromonosporales</taxon>
        <taxon>Micromonosporaceae</taxon>
        <taxon>Actinoplanes</taxon>
    </lineage>
</organism>
<dbReference type="Proteomes" id="UP000624709">
    <property type="component" value="Unassembled WGS sequence"/>
</dbReference>
<dbReference type="EMBL" id="BOMS01000110">
    <property type="protein sequence ID" value="GIE70730.1"/>
    <property type="molecule type" value="Genomic_DNA"/>
</dbReference>
<proteinExistence type="predicted"/>
<evidence type="ECO:0000256" key="1">
    <source>
        <dbReference type="SAM" id="MobiDB-lite"/>
    </source>
</evidence>
<comment type="caution">
    <text evidence="2">The sequence shown here is derived from an EMBL/GenBank/DDBJ whole genome shotgun (WGS) entry which is preliminary data.</text>
</comment>
<evidence type="ECO:0008006" key="4">
    <source>
        <dbReference type="Google" id="ProtNLM"/>
    </source>
</evidence>
<sequence length="125" mass="13454">MATQTYWLADPDGVHAPADGAATRDEMAAAGWVLVDELRPSDQVWTYNEQVRGWSKFGRDILHVWEARGWVPSAPPLVEGDVGPVIDLPVPGAEPAAVPVPDSKPEPKTTEAASPSTSKKENDRA</sequence>
<protein>
    <recommendedName>
        <fullName evidence="4">GYF domain-containing protein</fullName>
    </recommendedName>
</protein>
<evidence type="ECO:0000313" key="2">
    <source>
        <dbReference type="EMBL" id="GIE70730.1"/>
    </source>
</evidence>
<feature type="region of interest" description="Disordered" evidence="1">
    <location>
        <begin position="88"/>
        <end position="125"/>
    </location>
</feature>
<reference evidence="2 3" key="1">
    <citation type="submission" date="2021-01" db="EMBL/GenBank/DDBJ databases">
        <title>Whole genome shotgun sequence of Actinoplanes palleronii NBRC 14916.</title>
        <authorList>
            <person name="Komaki H."/>
            <person name="Tamura T."/>
        </authorList>
    </citation>
    <scope>NUCLEOTIDE SEQUENCE [LARGE SCALE GENOMIC DNA]</scope>
    <source>
        <strain evidence="2 3">NBRC 14916</strain>
    </source>
</reference>
<dbReference type="RefSeq" id="WP_203828730.1">
    <property type="nucleotide sequence ID" value="NZ_BAAATY010000018.1"/>
</dbReference>